<dbReference type="RefSeq" id="WP_014957366.1">
    <property type="nucleotide sequence ID" value="NC_018645.1"/>
</dbReference>
<dbReference type="InterPro" id="IPR018754">
    <property type="entry name" value="RovC-like_DNA-bd"/>
</dbReference>
<sequence>MESNKKTVRSPDWRNPDDYAFKPGFWTEKQFYAWQFIRRNAEYRKDWERELQHYLEKKELEGFEDLDINDPWFFIAPQKKSTVSKWGLCWLCNPDVNSPYIIFERQYGDIQLSRLNEFHLGTPIDDIEKIKPLNVPDGKANLIFDLRLPIKPQLKKAQELLLHTQEALKKTDKLKVESPKTHLDKFAVYLRIFDGYSDNAKTREIASEIYPNDDNRDTDYPANGKVKKNYKTAKELINGGYRKHILIPE</sequence>
<evidence type="ECO:0000313" key="3">
    <source>
        <dbReference type="Proteomes" id="UP000007347"/>
    </source>
</evidence>
<organism evidence="2 3">
    <name type="scientific">Desulfobacula toluolica (strain DSM 7467 / Tol2)</name>
    <dbReference type="NCBI Taxonomy" id="651182"/>
    <lineage>
        <taxon>Bacteria</taxon>
        <taxon>Pseudomonadati</taxon>
        <taxon>Thermodesulfobacteriota</taxon>
        <taxon>Desulfobacteria</taxon>
        <taxon>Desulfobacterales</taxon>
        <taxon>Desulfobacteraceae</taxon>
        <taxon>Desulfobacula</taxon>
    </lineage>
</organism>
<dbReference type="HOGENOM" id="CLU_1259315_0_0_7"/>
<protein>
    <recommendedName>
        <fullName evidence="1">T6SS Transcription factor RovC-like DNA binding domain-containing protein</fullName>
    </recommendedName>
</protein>
<evidence type="ECO:0000259" key="1">
    <source>
        <dbReference type="Pfam" id="PF10074"/>
    </source>
</evidence>
<keyword evidence="3" id="KW-1185">Reference proteome</keyword>
<dbReference type="KEGG" id="dto:TOL2_C18720"/>
<accession>K0NJJ0</accession>
<dbReference type="Pfam" id="PF10074">
    <property type="entry name" value="RovC_DNA-bd"/>
    <property type="match status" value="1"/>
</dbReference>
<dbReference type="Proteomes" id="UP000007347">
    <property type="component" value="Chromosome"/>
</dbReference>
<dbReference type="AlphaFoldDB" id="K0NJJ0"/>
<feature type="domain" description="T6SS Transcription factor RovC-like DNA binding" evidence="1">
    <location>
        <begin position="147"/>
        <end position="243"/>
    </location>
</feature>
<name>K0NJJ0_DESTT</name>
<gene>
    <name evidence="2" type="ordered locus">TOL2_C18720</name>
</gene>
<reference evidence="2 3" key="1">
    <citation type="journal article" date="2013" name="Environ. Microbiol.">
        <title>Complete genome, catabolic sub-proteomes and key-metabolites of Desulfobacula toluolica Tol2, a marine, aromatic compound-degrading, sulfate-reducing bacterium.</title>
        <authorList>
            <person name="Wohlbrand L."/>
            <person name="Jacob J.H."/>
            <person name="Kube M."/>
            <person name="Mussmann M."/>
            <person name="Jarling R."/>
            <person name="Beck A."/>
            <person name="Amann R."/>
            <person name="Wilkes H."/>
            <person name="Reinhardt R."/>
            <person name="Rabus R."/>
        </authorList>
    </citation>
    <scope>NUCLEOTIDE SEQUENCE [LARGE SCALE GENOMIC DNA]</scope>
    <source>
        <strain evidence="3">DSM 7467 / Tol2</strain>
    </source>
</reference>
<dbReference type="EMBL" id="FO203503">
    <property type="protein sequence ID" value="CCK80033.1"/>
    <property type="molecule type" value="Genomic_DNA"/>
</dbReference>
<evidence type="ECO:0000313" key="2">
    <source>
        <dbReference type="EMBL" id="CCK80033.1"/>
    </source>
</evidence>
<proteinExistence type="predicted"/>